<reference evidence="3 4" key="1">
    <citation type="submission" date="2017-07" db="EMBL/GenBank/DDBJ databases">
        <title>Genome sequence of the Sordaria macrospora wild type strain R19027.</title>
        <authorList>
            <person name="Nowrousian M."/>
            <person name="Teichert I."/>
            <person name="Kueck U."/>
        </authorList>
    </citation>
    <scope>NUCLEOTIDE SEQUENCE [LARGE SCALE GENOMIC DNA]</scope>
    <source>
        <strain evidence="3 4">R19027</strain>
        <tissue evidence="3">Mycelium</tissue>
    </source>
</reference>
<organism evidence="3 4">
    <name type="scientific">Sordaria macrospora</name>
    <dbReference type="NCBI Taxonomy" id="5147"/>
    <lineage>
        <taxon>Eukaryota</taxon>
        <taxon>Fungi</taxon>
        <taxon>Dikarya</taxon>
        <taxon>Ascomycota</taxon>
        <taxon>Pezizomycotina</taxon>
        <taxon>Sordariomycetes</taxon>
        <taxon>Sordariomycetidae</taxon>
        <taxon>Sordariales</taxon>
        <taxon>Sordariaceae</taxon>
        <taxon>Sordaria</taxon>
    </lineage>
</organism>
<dbReference type="InterPro" id="IPR054289">
    <property type="entry name" value="DUF7025"/>
</dbReference>
<dbReference type="CDD" id="cd19481">
    <property type="entry name" value="RecA-like_protease"/>
    <property type="match status" value="1"/>
</dbReference>
<dbReference type="AlphaFoldDB" id="A0A8S9A0H0"/>
<dbReference type="InterPro" id="IPR003959">
    <property type="entry name" value="ATPase_AAA_core"/>
</dbReference>
<sequence>MATLVETSLPTTSSEERIRALEEWLLNLDSKYEALLKSFESRPPTAQSGERAEKAEPNISSTASEGVAPGNDSQTPRTKIGHNGHPRIKIVRTCKNPDTGEMIEKEDNPAPKTEDRDQIAFILKKLQADQVPGSDDSSEIDIISLDLWDLLKKHLAATPRHLFRGQPITMYSPFEAFVHNFDLLQTVATEINEQDNEQQKQARKDLELLLGVISGGSSGDEKLNKYFKMRDSYLSDGTIQFDDLWTIFPPGALIYGKPFQGEEQVFVVADNWSPWPRIRDHPSTWKPWGLACWVYDWTGAEFKRTPFDVKIEGFEGRKPVTSLPYYPLEFMETSELRSIKAKLTARGKKFRKYCEAKEGSRMFEYAGAAIHGMKGFTGMGQDGTDDSDSRSARSVYDHLERLRRRGSGDDAEISTPRSIYTVDRVMVDYISYFQYGPSTKRLGGLESTGQSWMDCSCSDCAKNQALITKFRMHFDKLSIQLREDWEEEQYLICPPRVLGYILKGKQWAQLQVTNLTEIPRSDDNNSWNKRLQLADDKKDGKTKSLLFDLVRSHISSSAEDRNQDRSLEVNDIVAGKGKGLIILLYGPPGVGKTSTAETIAEAARKPLFSISVADVGTEAKHVESNLARIFALATSWQAILLLDEADVFLESRGKGDSTDRNALVSVFLRVLEYYQGIMFLTTNQIAQFDVAIPSRIHISIAYKHLNEDQMKSIFKGFLDPLRDRDLIQNYEGIMEYLDEYVSAMRFDGRQIRNIVTTALALARAETRYKGGTGKLKLDHLKTVATNTNKFKDDFSLQYQRYIENQKSVKSFAT</sequence>
<accession>A0A8S9A0H0</accession>
<protein>
    <recommendedName>
        <fullName evidence="2">AAA+ ATPase domain-containing protein</fullName>
    </recommendedName>
</protein>
<dbReference type="Pfam" id="PF00004">
    <property type="entry name" value="AAA"/>
    <property type="match status" value="1"/>
</dbReference>
<feature type="region of interest" description="Disordered" evidence="1">
    <location>
        <begin position="40"/>
        <end position="87"/>
    </location>
</feature>
<dbReference type="InterPro" id="IPR027417">
    <property type="entry name" value="P-loop_NTPase"/>
</dbReference>
<name>A0A8S9A0H0_SORMA</name>
<dbReference type="Proteomes" id="UP000433876">
    <property type="component" value="Unassembled WGS sequence"/>
</dbReference>
<dbReference type="GO" id="GO:0005524">
    <property type="term" value="F:ATP binding"/>
    <property type="evidence" value="ECO:0007669"/>
    <property type="project" value="InterPro"/>
</dbReference>
<dbReference type="SUPFAM" id="SSF52540">
    <property type="entry name" value="P-loop containing nucleoside triphosphate hydrolases"/>
    <property type="match status" value="1"/>
</dbReference>
<dbReference type="PANTHER" id="PTHR46411">
    <property type="entry name" value="FAMILY ATPASE, PUTATIVE-RELATED"/>
    <property type="match status" value="1"/>
</dbReference>
<feature type="domain" description="AAA+ ATPase" evidence="2">
    <location>
        <begin position="578"/>
        <end position="706"/>
    </location>
</feature>
<dbReference type="OMA" id="WEEEQYL"/>
<gene>
    <name evidence="3" type="ORF">SMACR_01865</name>
</gene>
<dbReference type="EMBL" id="NMPR01000028">
    <property type="protein sequence ID" value="KAA8634055.1"/>
    <property type="molecule type" value="Genomic_DNA"/>
</dbReference>
<dbReference type="Pfam" id="PF23232">
    <property type="entry name" value="AAA_lid_13"/>
    <property type="match status" value="1"/>
</dbReference>
<evidence type="ECO:0000313" key="4">
    <source>
        <dbReference type="Proteomes" id="UP000433876"/>
    </source>
</evidence>
<evidence type="ECO:0000256" key="1">
    <source>
        <dbReference type="SAM" id="MobiDB-lite"/>
    </source>
</evidence>
<evidence type="ECO:0000313" key="3">
    <source>
        <dbReference type="EMBL" id="KAA8634055.1"/>
    </source>
</evidence>
<dbReference type="InterPro" id="IPR056599">
    <property type="entry name" value="AAA_lid_fung"/>
</dbReference>
<dbReference type="VEuPathDB" id="FungiDB:SMAC_01865"/>
<dbReference type="GO" id="GO:0016887">
    <property type="term" value="F:ATP hydrolysis activity"/>
    <property type="evidence" value="ECO:0007669"/>
    <property type="project" value="InterPro"/>
</dbReference>
<comment type="caution">
    <text evidence="3">The sequence shown here is derived from an EMBL/GenBank/DDBJ whole genome shotgun (WGS) entry which is preliminary data.</text>
</comment>
<dbReference type="InterPro" id="IPR003593">
    <property type="entry name" value="AAA+_ATPase"/>
</dbReference>
<evidence type="ECO:0000259" key="2">
    <source>
        <dbReference type="SMART" id="SM00382"/>
    </source>
</evidence>
<dbReference type="PANTHER" id="PTHR46411:SF2">
    <property type="entry name" value="AAA+ ATPASE DOMAIN-CONTAINING PROTEIN"/>
    <property type="match status" value="1"/>
</dbReference>
<dbReference type="Gene3D" id="3.40.50.300">
    <property type="entry name" value="P-loop containing nucleotide triphosphate hydrolases"/>
    <property type="match status" value="1"/>
</dbReference>
<proteinExistence type="predicted"/>
<dbReference type="Pfam" id="PF22942">
    <property type="entry name" value="DUF7025"/>
    <property type="match status" value="1"/>
</dbReference>
<dbReference type="SMART" id="SM00382">
    <property type="entry name" value="AAA"/>
    <property type="match status" value="1"/>
</dbReference>